<proteinExistence type="predicted"/>
<gene>
    <name evidence="1" type="ORF">Hamer_G022617</name>
</gene>
<accession>A0A8J5MTH5</accession>
<dbReference type="Proteomes" id="UP000747542">
    <property type="component" value="Unassembled WGS sequence"/>
</dbReference>
<keyword evidence="2" id="KW-1185">Reference proteome</keyword>
<reference evidence="1" key="1">
    <citation type="journal article" date="2021" name="Sci. Adv.">
        <title>The American lobster genome reveals insights on longevity, neural, and immune adaptations.</title>
        <authorList>
            <person name="Polinski J.M."/>
            <person name="Zimin A.V."/>
            <person name="Clark K.F."/>
            <person name="Kohn A.B."/>
            <person name="Sadowski N."/>
            <person name="Timp W."/>
            <person name="Ptitsyn A."/>
            <person name="Khanna P."/>
            <person name="Romanova D.Y."/>
            <person name="Williams P."/>
            <person name="Greenwood S.J."/>
            <person name="Moroz L.L."/>
            <person name="Walt D.R."/>
            <person name="Bodnar A.G."/>
        </authorList>
    </citation>
    <scope>NUCLEOTIDE SEQUENCE</scope>
    <source>
        <strain evidence="1">GMGI-L3</strain>
    </source>
</reference>
<evidence type="ECO:0000313" key="2">
    <source>
        <dbReference type="Proteomes" id="UP000747542"/>
    </source>
</evidence>
<comment type="caution">
    <text evidence="1">The sequence shown here is derived from an EMBL/GenBank/DDBJ whole genome shotgun (WGS) entry which is preliminary data.</text>
</comment>
<organism evidence="1 2">
    <name type="scientific">Homarus americanus</name>
    <name type="common">American lobster</name>
    <dbReference type="NCBI Taxonomy" id="6706"/>
    <lineage>
        <taxon>Eukaryota</taxon>
        <taxon>Metazoa</taxon>
        <taxon>Ecdysozoa</taxon>
        <taxon>Arthropoda</taxon>
        <taxon>Crustacea</taxon>
        <taxon>Multicrustacea</taxon>
        <taxon>Malacostraca</taxon>
        <taxon>Eumalacostraca</taxon>
        <taxon>Eucarida</taxon>
        <taxon>Decapoda</taxon>
        <taxon>Pleocyemata</taxon>
        <taxon>Astacidea</taxon>
        <taxon>Nephropoidea</taxon>
        <taxon>Nephropidae</taxon>
        <taxon>Homarus</taxon>
    </lineage>
</organism>
<evidence type="ECO:0000313" key="1">
    <source>
        <dbReference type="EMBL" id="KAG7162862.1"/>
    </source>
</evidence>
<protein>
    <submittedName>
        <fullName evidence="1">Uncharacterized protein</fullName>
    </submittedName>
</protein>
<sequence>MSDSVLLSTAGWWCWQRWWYPR</sequence>
<dbReference type="AlphaFoldDB" id="A0A8J5MTH5"/>
<dbReference type="EMBL" id="JAHLQT010026839">
    <property type="protein sequence ID" value="KAG7162862.1"/>
    <property type="molecule type" value="Genomic_DNA"/>
</dbReference>
<name>A0A8J5MTH5_HOMAM</name>